<keyword evidence="1" id="KW-0175">Coiled coil</keyword>
<evidence type="ECO:0000256" key="1">
    <source>
        <dbReference type="SAM" id="Coils"/>
    </source>
</evidence>
<feature type="coiled-coil region" evidence="1">
    <location>
        <begin position="30"/>
        <end position="67"/>
    </location>
</feature>
<proteinExistence type="predicted"/>
<protein>
    <submittedName>
        <fullName evidence="2">Uncharacterized protein</fullName>
    </submittedName>
</protein>
<evidence type="ECO:0000313" key="3">
    <source>
        <dbReference type="Proteomes" id="UP000612746"/>
    </source>
</evidence>
<accession>A0A8H7PS69</accession>
<gene>
    <name evidence="2" type="ORF">INT44_006365</name>
</gene>
<sequence>MDYRAHYNHVVNVVDNELKEEINEREIIRNDKTQENFDDLTTALANLTEAERELDRLNNDVERDIHECEALIAMKQRDVSNLSDRETNEELKDDLAGVSRDLKVRTLVSWIVAAGFSNLLPFGDELQIHIDTLPF</sequence>
<reference evidence="2" key="1">
    <citation type="submission" date="2020-12" db="EMBL/GenBank/DDBJ databases">
        <title>Metabolic potential, ecology and presence of endohyphal bacteria is reflected in genomic diversity of Mucoromycotina.</title>
        <authorList>
            <person name="Muszewska A."/>
            <person name="Okrasinska A."/>
            <person name="Steczkiewicz K."/>
            <person name="Drgas O."/>
            <person name="Orlowska M."/>
            <person name="Perlinska-Lenart U."/>
            <person name="Aleksandrzak-Piekarczyk T."/>
            <person name="Szatraj K."/>
            <person name="Zielenkiewicz U."/>
            <person name="Pilsyk S."/>
            <person name="Malc E."/>
            <person name="Mieczkowski P."/>
            <person name="Kruszewska J.S."/>
            <person name="Biernat P."/>
            <person name="Pawlowska J."/>
        </authorList>
    </citation>
    <scope>NUCLEOTIDE SEQUENCE</scope>
    <source>
        <strain evidence="2">WA0000051536</strain>
    </source>
</reference>
<name>A0A8H7PS69_9FUNG</name>
<dbReference type="OrthoDB" id="2403250at2759"/>
<keyword evidence="3" id="KW-1185">Reference proteome</keyword>
<dbReference type="AlphaFoldDB" id="A0A8H7PS69"/>
<evidence type="ECO:0000313" key="2">
    <source>
        <dbReference type="EMBL" id="KAG2179519.1"/>
    </source>
</evidence>
<comment type="caution">
    <text evidence="2">The sequence shown here is derived from an EMBL/GenBank/DDBJ whole genome shotgun (WGS) entry which is preliminary data.</text>
</comment>
<dbReference type="EMBL" id="JAEPRA010000010">
    <property type="protein sequence ID" value="KAG2179519.1"/>
    <property type="molecule type" value="Genomic_DNA"/>
</dbReference>
<dbReference type="Proteomes" id="UP000612746">
    <property type="component" value="Unassembled WGS sequence"/>
</dbReference>
<organism evidence="2 3">
    <name type="scientific">Umbelopsis vinacea</name>
    <dbReference type="NCBI Taxonomy" id="44442"/>
    <lineage>
        <taxon>Eukaryota</taxon>
        <taxon>Fungi</taxon>
        <taxon>Fungi incertae sedis</taxon>
        <taxon>Mucoromycota</taxon>
        <taxon>Mucoromycotina</taxon>
        <taxon>Umbelopsidomycetes</taxon>
        <taxon>Umbelopsidales</taxon>
        <taxon>Umbelopsidaceae</taxon>
        <taxon>Umbelopsis</taxon>
    </lineage>
</organism>